<keyword evidence="5 13" id="KW-0812">Transmembrane</keyword>
<keyword evidence="15" id="KW-1185">Reference proteome</keyword>
<evidence type="ECO:0000256" key="5">
    <source>
        <dbReference type="ARBA" id="ARBA00022692"/>
    </source>
</evidence>
<sequence length="362" mass="39642">MQRTQETRQAEEDARRLRALEDQPLRREDPRESYARLLNEAMRAKSFAIAPLADRICGGRWYVAAFLLATMGAAVSVALGYAVETSVFAGSNPDSGWRMMVGASVEAAFVSIFCSSIAPSVADAVVLVVYQSCVLVASLNAYLKLQVNVITSDAQVDPLFIILAGAIIIIVFRVVTSKVVMQSLLLVLCDVLGLVCIVSPLIAFADLIDQTMNQSFRDQLALFVLVVLAADVGDVLAKELQLHSPQFFKWCRHPLLKSEATTKDVEALAISLTCGAIMIVAVRLGSGSSNFNAVEVVVLFCAIALGQWCRLWMAHVRQMAKVSTSAFYFPEGSRTCGILDRMSVFLVAIIVYYPYVKQKYFS</sequence>
<keyword evidence="11" id="KW-1208">Phospholipid metabolism</keyword>
<evidence type="ECO:0000256" key="13">
    <source>
        <dbReference type="SAM" id="Phobius"/>
    </source>
</evidence>
<keyword evidence="4" id="KW-0808">Transferase</keyword>
<keyword evidence="8" id="KW-0443">Lipid metabolism</keyword>
<evidence type="ECO:0000256" key="3">
    <source>
        <dbReference type="ARBA" id="ARBA00022516"/>
    </source>
</evidence>
<feature type="transmembrane region" description="Helical" evidence="13">
    <location>
        <begin position="95"/>
        <end position="114"/>
    </location>
</feature>
<dbReference type="GO" id="GO:0005886">
    <property type="term" value="C:plasma membrane"/>
    <property type="evidence" value="ECO:0007669"/>
    <property type="project" value="UniProtKB-SubCell"/>
</dbReference>
<organism evidence="14 15">
    <name type="scientific">Phytophthora lilii</name>
    <dbReference type="NCBI Taxonomy" id="2077276"/>
    <lineage>
        <taxon>Eukaryota</taxon>
        <taxon>Sar</taxon>
        <taxon>Stramenopiles</taxon>
        <taxon>Oomycota</taxon>
        <taxon>Peronosporomycetes</taxon>
        <taxon>Peronosporales</taxon>
        <taxon>Peronosporaceae</taxon>
        <taxon>Phytophthora</taxon>
    </lineage>
</organism>
<feature type="transmembrane region" description="Helical" evidence="13">
    <location>
        <begin position="291"/>
        <end position="313"/>
    </location>
</feature>
<dbReference type="EMBL" id="BSXW01000416">
    <property type="protein sequence ID" value="GMF21695.1"/>
    <property type="molecule type" value="Genomic_DNA"/>
</dbReference>
<feature type="transmembrane region" description="Helical" evidence="13">
    <location>
        <begin position="267"/>
        <end position="285"/>
    </location>
</feature>
<evidence type="ECO:0000256" key="7">
    <source>
        <dbReference type="ARBA" id="ARBA00022989"/>
    </source>
</evidence>
<keyword evidence="3" id="KW-0444">Lipid biosynthesis</keyword>
<evidence type="ECO:0000256" key="12">
    <source>
        <dbReference type="SAM" id="MobiDB-lite"/>
    </source>
</evidence>
<accession>A0A9W6WXR9</accession>
<evidence type="ECO:0000256" key="8">
    <source>
        <dbReference type="ARBA" id="ARBA00023098"/>
    </source>
</evidence>
<feature type="transmembrane region" description="Helical" evidence="13">
    <location>
        <begin position="121"/>
        <end position="139"/>
    </location>
</feature>
<feature type="region of interest" description="Disordered" evidence="12">
    <location>
        <begin position="1"/>
        <end position="23"/>
    </location>
</feature>
<keyword evidence="7 13" id="KW-1133">Transmembrane helix</keyword>
<feature type="transmembrane region" description="Helical" evidence="13">
    <location>
        <begin position="61"/>
        <end position="83"/>
    </location>
</feature>
<proteinExistence type="predicted"/>
<feature type="transmembrane region" description="Helical" evidence="13">
    <location>
        <begin position="338"/>
        <end position="356"/>
    </location>
</feature>
<feature type="transmembrane region" description="Helical" evidence="13">
    <location>
        <begin position="159"/>
        <end position="176"/>
    </location>
</feature>
<keyword evidence="9 13" id="KW-0472">Membrane</keyword>
<dbReference type="AlphaFoldDB" id="A0A9W6WXR9"/>
<evidence type="ECO:0000313" key="14">
    <source>
        <dbReference type="EMBL" id="GMF21695.1"/>
    </source>
</evidence>
<dbReference type="GO" id="GO:0004605">
    <property type="term" value="F:phosphatidate cytidylyltransferase activity"/>
    <property type="evidence" value="ECO:0007669"/>
    <property type="project" value="TreeGrafter"/>
</dbReference>
<dbReference type="Proteomes" id="UP001165083">
    <property type="component" value="Unassembled WGS sequence"/>
</dbReference>
<evidence type="ECO:0000256" key="11">
    <source>
        <dbReference type="ARBA" id="ARBA00023264"/>
    </source>
</evidence>
<evidence type="ECO:0000256" key="1">
    <source>
        <dbReference type="ARBA" id="ARBA00004651"/>
    </source>
</evidence>
<dbReference type="PANTHER" id="PTHR46382:SF1">
    <property type="entry name" value="PHOSPHATIDATE CYTIDYLYLTRANSFERASE"/>
    <property type="match status" value="1"/>
</dbReference>
<feature type="transmembrane region" description="Helical" evidence="13">
    <location>
        <begin position="183"/>
        <end position="208"/>
    </location>
</feature>
<name>A0A9W6WXR9_9STRA</name>
<evidence type="ECO:0000256" key="4">
    <source>
        <dbReference type="ARBA" id="ARBA00022679"/>
    </source>
</evidence>
<evidence type="ECO:0000256" key="10">
    <source>
        <dbReference type="ARBA" id="ARBA00023209"/>
    </source>
</evidence>
<keyword evidence="10" id="KW-0594">Phospholipid biosynthesis</keyword>
<evidence type="ECO:0000256" key="9">
    <source>
        <dbReference type="ARBA" id="ARBA00023136"/>
    </source>
</evidence>
<protein>
    <submittedName>
        <fullName evidence="14">Unnamed protein product</fullName>
    </submittedName>
</protein>
<keyword evidence="2" id="KW-1003">Cell membrane</keyword>
<evidence type="ECO:0000313" key="15">
    <source>
        <dbReference type="Proteomes" id="UP001165083"/>
    </source>
</evidence>
<dbReference type="PANTHER" id="PTHR46382">
    <property type="entry name" value="PHOSPHATIDATE CYTIDYLYLTRANSFERASE"/>
    <property type="match status" value="1"/>
</dbReference>
<gene>
    <name evidence="14" type="ORF">Plil01_000858000</name>
</gene>
<dbReference type="GO" id="GO:0016024">
    <property type="term" value="P:CDP-diacylglycerol biosynthetic process"/>
    <property type="evidence" value="ECO:0007669"/>
    <property type="project" value="TreeGrafter"/>
</dbReference>
<comment type="caution">
    <text evidence="14">The sequence shown here is derived from an EMBL/GenBank/DDBJ whole genome shotgun (WGS) entry which is preliminary data.</text>
</comment>
<evidence type="ECO:0000256" key="2">
    <source>
        <dbReference type="ARBA" id="ARBA00022475"/>
    </source>
</evidence>
<evidence type="ECO:0000256" key="6">
    <source>
        <dbReference type="ARBA" id="ARBA00022695"/>
    </source>
</evidence>
<reference evidence="14" key="1">
    <citation type="submission" date="2023-04" db="EMBL/GenBank/DDBJ databases">
        <title>Phytophthora lilii NBRC 32176.</title>
        <authorList>
            <person name="Ichikawa N."/>
            <person name="Sato H."/>
            <person name="Tonouchi N."/>
        </authorList>
    </citation>
    <scope>NUCLEOTIDE SEQUENCE</scope>
    <source>
        <strain evidence="14">NBRC 32176</strain>
    </source>
</reference>
<dbReference type="OrthoDB" id="163858at2759"/>
<keyword evidence="6" id="KW-0548">Nucleotidyltransferase</keyword>
<comment type="subcellular location">
    <subcellularLocation>
        <location evidence="1">Cell membrane</location>
        <topology evidence="1">Multi-pass membrane protein</topology>
    </subcellularLocation>
</comment>